<sequence>MSQYHTDLGLMVTSLDRGEAAAAAYLLLASPAGYTEWTQNKARSRERGLPVRGRILACLQFIFIPVGILTGK</sequence>
<protein>
    <submittedName>
        <fullName evidence="1">Uncharacterized protein</fullName>
    </submittedName>
</protein>
<evidence type="ECO:0000313" key="1">
    <source>
        <dbReference type="EMBL" id="KAK5867401.1"/>
    </source>
</evidence>
<proteinExistence type="predicted"/>
<comment type="caution">
    <text evidence="1">The sequence shown here is derived from an EMBL/GenBank/DDBJ whole genome shotgun (WGS) entry which is preliminary data.</text>
</comment>
<dbReference type="AlphaFoldDB" id="A0AAN8ALT6"/>
<dbReference type="Proteomes" id="UP001346869">
    <property type="component" value="Unassembled WGS sequence"/>
</dbReference>
<accession>A0AAN8ALT6</accession>
<organism evidence="1 2">
    <name type="scientific">Eleginops maclovinus</name>
    <name type="common">Patagonian blennie</name>
    <name type="synonym">Eleginus maclovinus</name>
    <dbReference type="NCBI Taxonomy" id="56733"/>
    <lineage>
        <taxon>Eukaryota</taxon>
        <taxon>Metazoa</taxon>
        <taxon>Chordata</taxon>
        <taxon>Craniata</taxon>
        <taxon>Vertebrata</taxon>
        <taxon>Euteleostomi</taxon>
        <taxon>Actinopterygii</taxon>
        <taxon>Neopterygii</taxon>
        <taxon>Teleostei</taxon>
        <taxon>Neoteleostei</taxon>
        <taxon>Acanthomorphata</taxon>
        <taxon>Eupercaria</taxon>
        <taxon>Perciformes</taxon>
        <taxon>Notothenioidei</taxon>
        <taxon>Eleginopidae</taxon>
        <taxon>Eleginops</taxon>
    </lineage>
</organism>
<evidence type="ECO:0000313" key="2">
    <source>
        <dbReference type="Proteomes" id="UP001346869"/>
    </source>
</evidence>
<name>A0AAN8ALT6_ELEMC</name>
<reference evidence="1 2" key="2">
    <citation type="journal article" date="2023" name="Mol. Biol. Evol.">
        <title>Genomics of Secondarily Temperate Adaptation in the Only Non-Antarctic Icefish.</title>
        <authorList>
            <person name="Rivera-Colon A.G."/>
            <person name="Rayamajhi N."/>
            <person name="Minhas B.F."/>
            <person name="Madrigal G."/>
            <person name="Bilyk K.T."/>
            <person name="Yoon V."/>
            <person name="Hune M."/>
            <person name="Gregory S."/>
            <person name="Cheng C.H.C."/>
            <person name="Catchen J.M."/>
        </authorList>
    </citation>
    <scope>NUCLEOTIDE SEQUENCE [LARGE SCALE GENOMIC DNA]</scope>
    <source>
        <strain evidence="1">JMC-PN-2008</strain>
    </source>
</reference>
<dbReference type="EMBL" id="JAUZQC010000008">
    <property type="protein sequence ID" value="KAK5867401.1"/>
    <property type="molecule type" value="Genomic_DNA"/>
</dbReference>
<reference evidence="1 2" key="1">
    <citation type="journal article" date="2023" name="Genes (Basel)">
        <title>Chromosome-Level Genome Assembly and Circadian Gene Repertoire of the Patagonia Blennie Eleginops maclovinus-The Closest Ancestral Proxy of Antarctic Cryonotothenioids.</title>
        <authorList>
            <person name="Cheng C.C."/>
            <person name="Rivera-Colon A.G."/>
            <person name="Minhas B.F."/>
            <person name="Wilson L."/>
            <person name="Rayamajhi N."/>
            <person name="Vargas-Chacoff L."/>
            <person name="Catchen J.M."/>
        </authorList>
    </citation>
    <scope>NUCLEOTIDE SEQUENCE [LARGE SCALE GENOMIC DNA]</scope>
    <source>
        <strain evidence="1">JMC-PN-2008</strain>
    </source>
</reference>
<keyword evidence="2" id="KW-1185">Reference proteome</keyword>
<gene>
    <name evidence="1" type="ORF">PBY51_011897</name>
</gene>